<evidence type="ECO:0000313" key="3">
    <source>
        <dbReference type="EMBL" id="NLP60455.1"/>
    </source>
</evidence>
<feature type="compositionally biased region" description="Polar residues" evidence="1">
    <location>
        <begin position="56"/>
        <end position="74"/>
    </location>
</feature>
<keyword evidence="2" id="KW-0732">Signal</keyword>
<dbReference type="EMBL" id="JTDB02000001">
    <property type="protein sequence ID" value="NLP60455.1"/>
    <property type="molecule type" value="Genomic_DNA"/>
</dbReference>
<keyword evidence="4" id="KW-1185">Reference proteome</keyword>
<reference evidence="3" key="2">
    <citation type="submission" date="2020-04" db="EMBL/GenBank/DDBJ databases">
        <authorList>
            <person name="Alexandrino P."/>
            <person name="Mendonca T."/>
            <person name="Guaman L."/>
            <person name="Cherix J."/>
            <person name="Lozano-Sakalauskas G."/>
            <person name="Fujita A."/>
            <person name="Filho E.R."/>
            <person name="Long P."/>
            <person name="Padilla G."/>
            <person name="Taciro M.K."/>
            <person name="Gomez J.G."/>
            <person name="Silva L.F."/>
            <person name="Torres M."/>
        </authorList>
    </citation>
    <scope>NUCLEOTIDE SEQUENCE</scope>
    <source>
        <strain evidence="3">LMG 19450</strain>
    </source>
</reference>
<comment type="caution">
    <text evidence="3">The sequence shown here is derived from an EMBL/GenBank/DDBJ whole genome shotgun (WGS) entry which is preliminary data.</text>
</comment>
<proteinExistence type="predicted"/>
<gene>
    <name evidence="3" type="ORF">NH14_004685</name>
</gene>
<sequence length="175" mass="17950">MTAVAALLAAGVATTAGAFQTRGGARTSVSGANGGGANPANVEARQAGRTARSGERQQTMQQTSANRANAATNISNNRANVANNVSNNRANVANNYNDNHNNWYNDHPVAAAAAVTTAVVGTAAVVGSIVHSLPPSCSAMTVNGVTYQQCGSTWYQPQYSGTTVQYVVVNAPPHY</sequence>
<organism evidence="3 4">
    <name type="scientific">Paraburkholderia sacchari</name>
    <dbReference type="NCBI Taxonomy" id="159450"/>
    <lineage>
        <taxon>Bacteria</taxon>
        <taxon>Pseudomonadati</taxon>
        <taxon>Pseudomonadota</taxon>
        <taxon>Betaproteobacteria</taxon>
        <taxon>Burkholderiales</taxon>
        <taxon>Burkholderiaceae</taxon>
        <taxon>Paraburkholderia</taxon>
    </lineage>
</organism>
<dbReference type="RefSeq" id="WP_084224966.1">
    <property type="nucleotide sequence ID" value="NZ_CADFGF010000002.1"/>
</dbReference>
<evidence type="ECO:0000313" key="4">
    <source>
        <dbReference type="Proteomes" id="UP000030460"/>
    </source>
</evidence>
<evidence type="ECO:0000256" key="1">
    <source>
        <dbReference type="SAM" id="MobiDB-lite"/>
    </source>
</evidence>
<evidence type="ECO:0000256" key="2">
    <source>
        <dbReference type="SAM" id="SignalP"/>
    </source>
</evidence>
<feature type="region of interest" description="Disordered" evidence="1">
    <location>
        <begin position="29"/>
        <end position="80"/>
    </location>
</feature>
<accession>A0A8T6Z6H3</accession>
<dbReference type="OrthoDB" id="123540at2"/>
<reference evidence="3" key="1">
    <citation type="journal article" date="2015" name="Genome Announc.">
        <title>Draft Genome Sequence of the Polyhydroxyalkanoate-Producing Bacterium Burkholderia sacchari LMG 19450 Isolated from Brazilian Sugarcane Plantation Soil.</title>
        <authorList>
            <person name="Alexandrino P.M."/>
            <person name="Mendonca T.T."/>
            <person name="Guaman Bautista L.P."/>
            <person name="Cherix J."/>
            <person name="Lozano-Sakalauskas G.C."/>
            <person name="Fujita A."/>
            <person name="Ramos Filho E."/>
            <person name="Long P."/>
            <person name="Padilla G."/>
            <person name="Taciro M.K."/>
            <person name="Gomez J.G."/>
            <person name="Silva L.F."/>
        </authorList>
    </citation>
    <scope>NUCLEOTIDE SEQUENCE</scope>
    <source>
        <strain evidence="3">LMG 19450</strain>
    </source>
</reference>
<name>A0A8T6Z6H3_9BURK</name>
<protein>
    <submittedName>
        <fullName evidence="3">Uncharacterized protein</fullName>
    </submittedName>
</protein>
<feature type="chain" id="PRO_5035880595" evidence="2">
    <location>
        <begin position="19"/>
        <end position="175"/>
    </location>
</feature>
<dbReference type="AlphaFoldDB" id="A0A8T6Z6H3"/>
<feature type="signal peptide" evidence="2">
    <location>
        <begin position="1"/>
        <end position="18"/>
    </location>
</feature>
<dbReference type="Proteomes" id="UP000030460">
    <property type="component" value="Unassembled WGS sequence"/>
</dbReference>